<evidence type="ECO:0000259" key="8">
    <source>
        <dbReference type="PROSITE" id="PS50893"/>
    </source>
</evidence>
<dbReference type="InterPro" id="IPR003439">
    <property type="entry name" value="ABC_transporter-like_ATP-bd"/>
</dbReference>
<dbReference type="GO" id="GO:0005524">
    <property type="term" value="F:ATP binding"/>
    <property type="evidence" value="ECO:0007669"/>
    <property type="project" value="UniProtKB-KW"/>
</dbReference>
<evidence type="ECO:0000256" key="6">
    <source>
        <dbReference type="ARBA" id="ARBA00022840"/>
    </source>
</evidence>
<evidence type="ECO:0000256" key="3">
    <source>
        <dbReference type="ARBA" id="ARBA00022448"/>
    </source>
</evidence>
<keyword evidence="4" id="KW-1003">Cell membrane</keyword>
<comment type="caution">
    <text evidence="9">The sequence shown here is derived from an EMBL/GenBank/DDBJ whole genome shotgun (WGS) entry which is preliminary data.</text>
</comment>
<dbReference type="Gene3D" id="3.40.50.300">
    <property type="entry name" value="P-loop containing nucleotide triphosphate hydrolases"/>
    <property type="match status" value="1"/>
</dbReference>
<dbReference type="CDD" id="cd03257">
    <property type="entry name" value="ABC_NikE_OppD_transporters"/>
    <property type="match status" value="1"/>
</dbReference>
<accession>A0ABW1X2W5</accession>
<dbReference type="PROSITE" id="PS00211">
    <property type="entry name" value="ABC_TRANSPORTER_1"/>
    <property type="match status" value="1"/>
</dbReference>
<sequence>MDELDTTALSVRDLHVTFNAGTPREVRAVDGVSFDLNRGRVLGVVGESGSGKSVTGLACLGLLPDSAQVSGQLLVGGQDMVSAPEKVREGVRGQQIAMVFQDALAALNPYRTVGRQIGDAYRLRHDATRAQAETRAAEVLGEVGIRDPRQAARRYPHEFSGGMRQRAMIAMAIVNEPSVLVADEPTTALDVTVQSQVLDLLVDLVQRLDMAMVLVTHDMGVVAEVADEVAVMYSGRLVETADVETIFERPGHPYTVGLLASMPRLDAVAGRLPTLPGVPASGVDRPPGCPFHPRCAVADSVGEACHTIVPELRERPGGPGHLAACHADASQVDALRATMTQRQGGQDG</sequence>
<name>A0ABW1X2W5_9ACTN</name>
<dbReference type="InterPro" id="IPR027417">
    <property type="entry name" value="P-loop_NTPase"/>
</dbReference>
<protein>
    <submittedName>
        <fullName evidence="9">ABC transporter ATP-binding protein</fullName>
    </submittedName>
</protein>
<evidence type="ECO:0000256" key="1">
    <source>
        <dbReference type="ARBA" id="ARBA00004202"/>
    </source>
</evidence>
<dbReference type="SUPFAM" id="SSF52540">
    <property type="entry name" value="P-loop containing nucleoside triphosphate hydrolases"/>
    <property type="match status" value="1"/>
</dbReference>
<dbReference type="NCBIfam" id="TIGR01727">
    <property type="entry name" value="oligo_HPY"/>
    <property type="match status" value="1"/>
</dbReference>
<dbReference type="InterPro" id="IPR017871">
    <property type="entry name" value="ABC_transporter-like_CS"/>
</dbReference>
<reference evidence="10" key="1">
    <citation type="journal article" date="2019" name="Int. J. Syst. Evol. Microbiol.">
        <title>The Global Catalogue of Microorganisms (GCM) 10K type strain sequencing project: providing services to taxonomists for standard genome sequencing and annotation.</title>
        <authorList>
            <consortium name="The Broad Institute Genomics Platform"/>
            <consortium name="The Broad Institute Genome Sequencing Center for Infectious Disease"/>
            <person name="Wu L."/>
            <person name="Ma J."/>
        </authorList>
    </citation>
    <scope>NUCLEOTIDE SEQUENCE [LARGE SCALE GENOMIC DNA]</scope>
    <source>
        <strain evidence="10">CGMCC 1.15277</strain>
    </source>
</reference>
<dbReference type="PANTHER" id="PTHR43297">
    <property type="entry name" value="OLIGOPEPTIDE TRANSPORT ATP-BINDING PROTEIN APPD"/>
    <property type="match status" value="1"/>
</dbReference>
<dbReference type="EMBL" id="JBHSUA010000015">
    <property type="protein sequence ID" value="MFC6396834.1"/>
    <property type="molecule type" value="Genomic_DNA"/>
</dbReference>
<evidence type="ECO:0000256" key="4">
    <source>
        <dbReference type="ARBA" id="ARBA00022475"/>
    </source>
</evidence>
<organism evidence="9 10">
    <name type="scientific">Luteococcus sanguinis</name>
    <dbReference type="NCBI Taxonomy" id="174038"/>
    <lineage>
        <taxon>Bacteria</taxon>
        <taxon>Bacillati</taxon>
        <taxon>Actinomycetota</taxon>
        <taxon>Actinomycetes</taxon>
        <taxon>Propionibacteriales</taxon>
        <taxon>Propionibacteriaceae</taxon>
        <taxon>Luteococcus</taxon>
    </lineage>
</organism>
<dbReference type="Pfam" id="PF00005">
    <property type="entry name" value="ABC_tran"/>
    <property type="match status" value="1"/>
</dbReference>
<proteinExistence type="inferred from homology"/>
<dbReference type="RefSeq" id="WP_343884164.1">
    <property type="nucleotide sequence ID" value="NZ_BAAAKI010000001.1"/>
</dbReference>
<evidence type="ECO:0000256" key="7">
    <source>
        <dbReference type="ARBA" id="ARBA00023136"/>
    </source>
</evidence>
<keyword evidence="6 9" id="KW-0067">ATP-binding</keyword>
<comment type="similarity">
    <text evidence="2">Belongs to the ABC transporter superfamily.</text>
</comment>
<dbReference type="SMART" id="SM00382">
    <property type="entry name" value="AAA"/>
    <property type="match status" value="1"/>
</dbReference>
<evidence type="ECO:0000313" key="9">
    <source>
        <dbReference type="EMBL" id="MFC6396834.1"/>
    </source>
</evidence>
<keyword evidence="5" id="KW-0547">Nucleotide-binding</keyword>
<dbReference type="PANTHER" id="PTHR43297:SF2">
    <property type="entry name" value="DIPEPTIDE TRANSPORT ATP-BINDING PROTEIN DPPD"/>
    <property type="match status" value="1"/>
</dbReference>
<dbReference type="Pfam" id="PF08352">
    <property type="entry name" value="oligo_HPY"/>
    <property type="match status" value="1"/>
</dbReference>
<keyword evidence="10" id="KW-1185">Reference proteome</keyword>
<dbReference type="InterPro" id="IPR003593">
    <property type="entry name" value="AAA+_ATPase"/>
</dbReference>
<dbReference type="InterPro" id="IPR013563">
    <property type="entry name" value="Oligopep_ABC_C"/>
</dbReference>
<keyword evidence="3" id="KW-0813">Transport</keyword>
<comment type="subcellular location">
    <subcellularLocation>
        <location evidence="1">Cell membrane</location>
        <topology evidence="1">Peripheral membrane protein</topology>
    </subcellularLocation>
</comment>
<feature type="domain" description="ABC transporter" evidence="8">
    <location>
        <begin position="11"/>
        <end position="259"/>
    </location>
</feature>
<keyword evidence="7" id="KW-0472">Membrane</keyword>
<gene>
    <name evidence="9" type="ORF">ACFP57_07525</name>
</gene>
<evidence type="ECO:0000313" key="10">
    <source>
        <dbReference type="Proteomes" id="UP001596266"/>
    </source>
</evidence>
<dbReference type="InterPro" id="IPR050388">
    <property type="entry name" value="ABC_Ni/Peptide_Import"/>
</dbReference>
<evidence type="ECO:0000256" key="2">
    <source>
        <dbReference type="ARBA" id="ARBA00005417"/>
    </source>
</evidence>
<evidence type="ECO:0000256" key="5">
    <source>
        <dbReference type="ARBA" id="ARBA00022741"/>
    </source>
</evidence>
<dbReference type="PROSITE" id="PS50893">
    <property type="entry name" value="ABC_TRANSPORTER_2"/>
    <property type="match status" value="1"/>
</dbReference>
<dbReference type="Proteomes" id="UP001596266">
    <property type="component" value="Unassembled WGS sequence"/>
</dbReference>